<evidence type="ECO:0000313" key="3">
    <source>
        <dbReference type="EMBL" id="EDM73999.1"/>
    </source>
</evidence>
<dbReference type="EMBL" id="ABCS01000156">
    <property type="protein sequence ID" value="EDM73999.1"/>
    <property type="molecule type" value="Genomic_DNA"/>
</dbReference>
<keyword evidence="4" id="KW-1185">Reference proteome</keyword>
<dbReference type="RefSeq" id="WP_006976845.1">
    <property type="nucleotide sequence ID" value="NZ_ABCS01000156.1"/>
</dbReference>
<comment type="caution">
    <text evidence="3">The sequence shown here is derived from an EMBL/GenBank/DDBJ whole genome shotgun (WGS) entry which is preliminary data.</text>
</comment>
<organism evidence="3 4">
    <name type="scientific">Plesiocystis pacifica SIR-1</name>
    <dbReference type="NCBI Taxonomy" id="391625"/>
    <lineage>
        <taxon>Bacteria</taxon>
        <taxon>Pseudomonadati</taxon>
        <taxon>Myxococcota</taxon>
        <taxon>Polyangia</taxon>
        <taxon>Nannocystales</taxon>
        <taxon>Nannocystaceae</taxon>
        <taxon>Plesiocystis</taxon>
    </lineage>
</organism>
<dbReference type="eggNOG" id="COG1652">
    <property type="taxonomic scope" value="Bacteria"/>
</dbReference>
<feature type="compositionally biased region" description="Low complexity" evidence="1">
    <location>
        <begin position="594"/>
        <end position="612"/>
    </location>
</feature>
<protein>
    <recommendedName>
        <fullName evidence="2">eCIS core domain-containing protein</fullName>
    </recommendedName>
</protein>
<dbReference type="AlphaFoldDB" id="A6GJF9"/>
<gene>
    <name evidence="3" type="ORF">PPSIR1_00045</name>
</gene>
<feature type="region of interest" description="Disordered" evidence="1">
    <location>
        <begin position="1"/>
        <end position="42"/>
    </location>
</feature>
<dbReference type="Proteomes" id="UP000005801">
    <property type="component" value="Unassembled WGS sequence"/>
</dbReference>
<evidence type="ECO:0000259" key="2">
    <source>
        <dbReference type="Pfam" id="PF13699"/>
    </source>
</evidence>
<dbReference type="Pfam" id="PF13699">
    <property type="entry name" value="eCIS_core"/>
    <property type="match status" value="1"/>
</dbReference>
<accession>A6GJF9</accession>
<sequence>MRTHAAPGRTRSEPVNAPTARAQAKPDSPIQRHADASAPVQTLASLQRLADDSPRVREQVQDIASEGVSGPGSSYPHAARIQSAFGRHSITGMRAHMGETAKQSAQDLGARAYATQGQVAFGRASPGLFDAAHEAAHVMQQRAGVAPGGLSSPGDRWERHADTVAEAVTAGRSAESLLDSMPGGRMSAGSGSGSGSGSGANSGSGSNSNSVQRRGETAAVMGSKNAGYRRGNRRGSITNTQGESRAKMDYARKLTSDKEGGYRRGVFRDYTKEQALALVPGLNEDGYAAWFTANEMHVSRVVYDVLRGANCGDFAFGTGSRLIQATTGQWVHYGAMKDPYDHAFALTYSERIRNGDLPRRVNKKKALIADTWADNLVTTLEEFMAGDNPYSDVLSNSDIEIKRGLLARGQTVYNQEFPQLLRTRLATKATTMWQEDHFQQTEWKERAMRERTNSDVFDFPTTQRMNVRFKNGTQLFPHLTGLNNQDRDTAINHWNGHDGACFDWDEMPATLLAIEGLIAIGGTAQTKTYSLMNALDNNGKRQSMLRGLDVGVLWTYLDNQNILNNSSWNNSARSGGKPTMRHVVRRLGDTRLACSRPTSTGRRTGRPTSCPT</sequence>
<name>A6GJF9_9BACT</name>
<dbReference type="OrthoDB" id="5526794at2"/>
<feature type="region of interest" description="Disordered" evidence="1">
    <location>
        <begin position="169"/>
        <end position="245"/>
    </location>
</feature>
<feature type="compositionally biased region" description="Gly residues" evidence="1">
    <location>
        <begin position="190"/>
        <end position="202"/>
    </location>
</feature>
<feature type="domain" description="eCIS core" evidence="2">
    <location>
        <begin position="79"/>
        <end position="144"/>
    </location>
</feature>
<evidence type="ECO:0000313" key="4">
    <source>
        <dbReference type="Proteomes" id="UP000005801"/>
    </source>
</evidence>
<reference evidence="3 4" key="1">
    <citation type="submission" date="2007-06" db="EMBL/GenBank/DDBJ databases">
        <authorList>
            <person name="Shimkets L."/>
            <person name="Ferriera S."/>
            <person name="Johnson J."/>
            <person name="Kravitz S."/>
            <person name="Beeson K."/>
            <person name="Sutton G."/>
            <person name="Rogers Y.-H."/>
            <person name="Friedman R."/>
            <person name="Frazier M."/>
            <person name="Venter J.C."/>
        </authorList>
    </citation>
    <scope>NUCLEOTIDE SEQUENCE [LARGE SCALE GENOMIC DNA]</scope>
    <source>
        <strain evidence="3 4">SIR-1</strain>
    </source>
</reference>
<dbReference type="STRING" id="391625.PPSIR1_00045"/>
<evidence type="ECO:0000256" key="1">
    <source>
        <dbReference type="SAM" id="MobiDB-lite"/>
    </source>
</evidence>
<proteinExistence type="predicted"/>
<feature type="region of interest" description="Disordered" evidence="1">
    <location>
        <begin position="593"/>
        <end position="612"/>
    </location>
</feature>
<dbReference type="InterPro" id="IPR025295">
    <property type="entry name" value="eCIS_core_dom"/>
</dbReference>